<proteinExistence type="predicted"/>
<keyword evidence="2" id="KW-1185">Reference proteome</keyword>
<evidence type="ECO:0000313" key="1">
    <source>
        <dbReference type="EMBL" id="RDX76046.1"/>
    </source>
</evidence>
<feature type="non-terminal residue" evidence="1">
    <location>
        <position position="1"/>
    </location>
</feature>
<organism evidence="1 2">
    <name type="scientific">Mucuna pruriens</name>
    <name type="common">Velvet bean</name>
    <name type="synonym">Dolichos pruriens</name>
    <dbReference type="NCBI Taxonomy" id="157652"/>
    <lineage>
        <taxon>Eukaryota</taxon>
        <taxon>Viridiplantae</taxon>
        <taxon>Streptophyta</taxon>
        <taxon>Embryophyta</taxon>
        <taxon>Tracheophyta</taxon>
        <taxon>Spermatophyta</taxon>
        <taxon>Magnoliopsida</taxon>
        <taxon>eudicotyledons</taxon>
        <taxon>Gunneridae</taxon>
        <taxon>Pentapetalae</taxon>
        <taxon>rosids</taxon>
        <taxon>fabids</taxon>
        <taxon>Fabales</taxon>
        <taxon>Fabaceae</taxon>
        <taxon>Papilionoideae</taxon>
        <taxon>50 kb inversion clade</taxon>
        <taxon>NPAAA clade</taxon>
        <taxon>indigoferoid/millettioid clade</taxon>
        <taxon>Phaseoleae</taxon>
        <taxon>Mucuna</taxon>
    </lineage>
</organism>
<evidence type="ECO:0000313" key="2">
    <source>
        <dbReference type="Proteomes" id="UP000257109"/>
    </source>
</evidence>
<comment type="caution">
    <text evidence="1">The sequence shown here is derived from an EMBL/GenBank/DDBJ whole genome shotgun (WGS) entry which is preliminary data.</text>
</comment>
<accession>A0A371FCL7</accession>
<name>A0A371FCL7_MUCPR</name>
<protein>
    <submittedName>
        <fullName evidence="1">Uncharacterized protein</fullName>
    </submittedName>
</protein>
<dbReference type="AlphaFoldDB" id="A0A371FCL7"/>
<sequence length="137" mass="15110">MAARVCGICTSVEHPTEMCPTLQETDYQYGKQLYQSRPFDNQQFGKQPFQLGASQGPYTAQRFGPAPNAPQGPTGTSVLAVAATKNARSRRLTTDAMLDLRASINFMPTSIYKSLNFGDLEPTRMIIQLANKVLYNS</sequence>
<gene>
    <name evidence="1" type="ORF">CR513_44006</name>
</gene>
<dbReference type="OrthoDB" id="778454at2759"/>
<dbReference type="PANTHER" id="PTHR33067:SF9">
    <property type="entry name" value="RNA-DIRECTED DNA POLYMERASE"/>
    <property type="match status" value="1"/>
</dbReference>
<reference evidence="1" key="1">
    <citation type="submission" date="2018-05" db="EMBL/GenBank/DDBJ databases">
        <title>Draft genome of Mucuna pruriens seed.</title>
        <authorList>
            <person name="Nnadi N.E."/>
            <person name="Vos R."/>
            <person name="Hasami M.H."/>
            <person name="Devisetty U.K."/>
            <person name="Aguiy J.C."/>
        </authorList>
    </citation>
    <scope>NUCLEOTIDE SEQUENCE [LARGE SCALE GENOMIC DNA]</scope>
    <source>
        <strain evidence="1">JCA_2017</strain>
    </source>
</reference>
<dbReference type="EMBL" id="QJKJ01009640">
    <property type="protein sequence ID" value="RDX76046.1"/>
    <property type="molecule type" value="Genomic_DNA"/>
</dbReference>
<dbReference type="Proteomes" id="UP000257109">
    <property type="component" value="Unassembled WGS sequence"/>
</dbReference>
<dbReference type="PANTHER" id="PTHR33067">
    <property type="entry name" value="RNA-DIRECTED DNA POLYMERASE-RELATED"/>
    <property type="match status" value="1"/>
</dbReference>